<comment type="caution">
    <text evidence="1">The sequence shown here is derived from an EMBL/GenBank/DDBJ whole genome shotgun (WGS) entry which is preliminary data.</text>
</comment>
<protein>
    <submittedName>
        <fullName evidence="1">Uncharacterized protein</fullName>
    </submittedName>
</protein>
<accession>A0AAD5NR83</accession>
<dbReference type="AlphaFoldDB" id="A0AAD5NR83"/>
<dbReference type="Proteomes" id="UP001064489">
    <property type="component" value="Chromosome 5"/>
</dbReference>
<sequence length="109" mass="12083">MEVDLVCVCVCENGLKKMEIEVGDDMDNGHAIDGDVKKMVEMEVEYGDTCEMVMTPPSIFASPITWAAKQQCRSKIPTTINCRRGLDITPLEARFEIAVTCPIAILIFV</sequence>
<reference evidence="1" key="1">
    <citation type="journal article" date="2022" name="Plant J.">
        <title>Strategies of tolerance reflected in two North American maple genomes.</title>
        <authorList>
            <person name="McEvoy S.L."/>
            <person name="Sezen U.U."/>
            <person name="Trouern-Trend A."/>
            <person name="McMahon S.M."/>
            <person name="Schaberg P.G."/>
            <person name="Yang J."/>
            <person name="Wegrzyn J.L."/>
            <person name="Swenson N.G."/>
        </authorList>
    </citation>
    <scope>NUCLEOTIDE SEQUENCE</scope>
    <source>
        <strain evidence="1">91603</strain>
    </source>
</reference>
<gene>
    <name evidence="1" type="ORF">LWI28_002288</name>
</gene>
<organism evidence="1 2">
    <name type="scientific">Acer negundo</name>
    <name type="common">Box elder</name>
    <dbReference type="NCBI Taxonomy" id="4023"/>
    <lineage>
        <taxon>Eukaryota</taxon>
        <taxon>Viridiplantae</taxon>
        <taxon>Streptophyta</taxon>
        <taxon>Embryophyta</taxon>
        <taxon>Tracheophyta</taxon>
        <taxon>Spermatophyta</taxon>
        <taxon>Magnoliopsida</taxon>
        <taxon>eudicotyledons</taxon>
        <taxon>Gunneridae</taxon>
        <taxon>Pentapetalae</taxon>
        <taxon>rosids</taxon>
        <taxon>malvids</taxon>
        <taxon>Sapindales</taxon>
        <taxon>Sapindaceae</taxon>
        <taxon>Hippocastanoideae</taxon>
        <taxon>Acereae</taxon>
        <taxon>Acer</taxon>
    </lineage>
</organism>
<evidence type="ECO:0000313" key="1">
    <source>
        <dbReference type="EMBL" id="KAI9176397.1"/>
    </source>
</evidence>
<evidence type="ECO:0000313" key="2">
    <source>
        <dbReference type="Proteomes" id="UP001064489"/>
    </source>
</evidence>
<proteinExistence type="predicted"/>
<keyword evidence="2" id="KW-1185">Reference proteome</keyword>
<name>A0AAD5NR83_ACENE</name>
<reference evidence="1" key="2">
    <citation type="submission" date="2023-02" db="EMBL/GenBank/DDBJ databases">
        <authorList>
            <person name="Swenson N.G."/>
            <person name="Wegrzyn J.L."/>
            <person name="Mcevoy S.L."/>
        </authorList>
    </citation>
    <scope>NUCLEOTIDE SEQUENCE</scope>
    <source>
        <strain evidence="1">91603</strain>
        <tissue evidence="1">Leaf</tissue>
    </source>
</reference>
<dbReference type="EMBL" id="JAJSOW010000102">
    <property type="protein sequence ID" value="KAI9176397.1"/>
    <property type="molecule type" value="Genomic_DNA"/>
</dbReference>